<dbReference type="Proteomes" id="UP000178776">
    <property type="component" value="Chromosome"/>
</dbReference>
<evidence type="ECO:0000256" key="1">
    <source>
        <dbReference type="SAM" id="Phobius"/>
    </source>
</evidence>
<reference evidence="3 5" key="2">
    <citation type="submission" date="2024-05" db="EMBL/GenBank/DDBJ databases">
        <authorList>
            <person name="De Oliveira J.P."/>
            <person name="Noriler S.A."/>
            <person name="De Oliveira A.G."/>
            <person name="Sipoli D.S."/>
        </authorList>
    </citation>
    <scope>NUCLEOTIDE SEQUENCE [LARGE SCALE GENOMIC DNA]</scope>
    <source>
        <strain evidence="3 5">LABIM189</strain>
    </source>
</reference>
<dbReference type="RefSeq" id="WP_046158107.1">
    <property type="nucleotide sequence ID" value="NZ_CP017707.1"/>
</dbReference>
<evidence type="ECO:0000313" key="4">
    <source>
        <dbReference type="Proteomes" id="UP000178776"/>
    </source>
</evidence>
<dbReference type="PIRSF" id="PIRSF030780">
    <property type="entry name" value="Md_memb_hyd_prd"/>
    <property type="match status" value="1"/>
</dbReference>
<accession>A0A1D9LCM2</accession>
<dbReference type="EMBL" id="JBDOJC010000001">
    <property type="protein sequence ID" value="MEO2219481.1"/>
    <property type="molecule type" value="Genomic_DNA"/>
</dbReference>
<dbReference type="GeneID" id="68840128"/>
<reference evidence="2 4" key="1">
    <citation type="submission" date="2016-10" db="EMBL/GenBank/DDBJ databases">
        <title>Chromobacterium muskegensis sp. nov., an insecticidal bacterium isolated from Sphagnum bogs.</title>
        <authorList>
            <person name="Sparks M.E."/>
            <person name="Blackburn M.B."/>
            <person name="Gundersen-Rindal D.E."/>
            <person name="Mitchell A."/>
            <person name="Farrar R."/>
            <person name="Kuhar D."/>
        </authorList>
    </citation>
    <scope>NUCLEOTIDE SEQUENCE [LARGE SCALE GENOMIC DNA]</scope>
    <source>
        <strain evidence="2 4">21-1</strain>
    </source>
</reference>
<keyword evidence="1" id="KW-0472">Membrane</keyword>
<feature type="transmembrane region" description="Helical" evidence="1">
    <location>
        <begin position="71"/>
        <end position="92"/>
    </location>
</feature>
<dbReference type="AlphaFoldDB" id="A0A1D9LCM2"/>
<dbReference type="EMBL" id="CP017707">
    <property type="protein sequence ID" value="AOZ49017.1"/>
    <property type="molecule type" value="Genomic_DNA"/>
</dbReference>
<keyword evidence="1" id="KW-1133">Transmembrane helix</keyword>
<evidence type="ECO:0000313" key="3">
    <source>
        <dbReference type="EMBL" id="MEO2219481.1"/>
    </source>
</evidence>
<gene>
    <name evidence="3" type="ORF">ABGV49_20710</name>
    <name evidence="2" type="ORF">BKX93_02710</name>
</gene>
<keyword evidence="5" id="KW-1185">Reference proteome</keyword>
<dbReference type="KEGG" id="cvc:BKX93_02710"/>
<dbReference type="Proteomes" id="UP001455709">
    <property type="component" value="Unassembled WGS sequence"/>
</dbReference>
<dbReference type="InterPro" id="IPR016956">
    <property type="entry name" value="YdjM"/>
</dbReference>
<proteinExistence type="predicted"/>
<evidence type="ECO:0000313" key="2">
    <source>
        <dbReference type="EMBL" id="AOZ49017.1"/>
    </source>
</evidence>
<dbReference type="InterPro" id="IPR007404">
    <property type="entry name" value="YdjM-like"/>
</dbReference>
<keyword evidence="3" id="KW-0378">Hydrolase</keyword>
<name>A0A1D9LCM2_9NEIS</name>
<keyword evidence="1" id="KW-0812">Transmembrane</keyword>
<dbReference type="STRING" id="1108595.BKX93_02710"/>
<protein>
    <submittedName>
        <fullName evidence="3">Metal-dependent hydrolase</fullName>
    </submittedName>
</protein>
<dbReference type="Pfam" id="PF04307">
    <property type="entry name" value="YdjM"/>
    <property type="match status" value="1"/>
</dbReference>
<dbReference type="GO" id="GO:0016787">
    <property type="term" value="F:hydrolase activity"/>
    <property type="evidence" value="ECO:0007669"/>
    <property type="project" value="UniProtKB-KW"/>
</dbReference>
<dbReference type="PANTHER" id="PTHR35531">
    <property type="entry name" value="INNER MEMBRANE PROTEIN YBCI-RELATED"/>
    <property type="match status" value="1"/>
</dbReference>
<evidence type="ECO:0000313" key="5">
    <source>
        <dbReference type="Proteomes" id="UP001455709"/>
    </source>
</evidence>
<organism evidence="2 4">
    <name type="scientific">Chromobacterium vaccinii</name>
    <dbReference type="NCBI Taxonomy" id="1108595"/>
    <lineage>
        <taxon>Bacteria</taxon>
        <taxon>Pseudomonadati</taxon>
        <taxon>Pseudomonadota</taxon>
        <taxon>Betaproteobacteria</taxon>
        <taxon>Neisseriales</taxon>
        <taxon>Chromobacteriaceae</taxon>
        <taxon>Chromobacterium</taxon>
    </lineage>
</organism>
<sequence>MMVATHVAFGAFCAVSAALILHLPAMMAVLLLAGGLAGSLLPDIDHPQSWLGRRIPFLSRPIAYLFGHRGITHSLLAVVGVFYASAACLHGWDVRLGHAMPMVLGLCVGYASHLVGDWLTPAGIPLLWPIRVRFRAPLMLLRPKMAEPIMTVLLWFGAGFLMSRAL</sequence>
<feature type="transmembrane region" description="Helical" evidence="1">
    <location>
        <begin position="148"/>
        <end position="165"/>
    </location>
</feature>
<dbReference type="PANTHER" id="PTHR35531:SF1">
    <property type="entry name" value="INNER MEMBRANE PROTEIN YBCI-RELATED"/>
    <property type="match status" value="1"/>
</dbReference>